<evidence type="ECO:0000256" key="2">
    <source>
        <dbReference type="SAM" id="Phobius"/>
    </source>
</evidence>
<keyword evidence="5" id="KW-1185">Reference proteome</keyword>
<dbReference type="Gene3D" id="2.10.50.10">
    <property type="entry name" value="Tumor Necrosis Factor Receptor, subunit A, domain 2"/>
    <property type="match status" value="1"/>
</dbReference>
<evidence type="ECO:0000313" key="4">
    <source>
        <dbReference type="Ensembl" id="ENSHHUP00000001448.1"/>
    </source>
</evidence>
<feature type="repeat" description="TNFR-Cys" evidence="1">
    <location>
        <begin position="102"/>
        <end position="140"/>
    </location>
</feature>
<dbReference type="Gene3D" id="1.10.533.10">
    <property type="entry name" value="Death Domain, Fas"/>
    <property type="match status" value="1"/>
</dbReference>
<dbReference type="InterPro" id="IPR001368">
    <property type="entry name" value="TNFR/NGFR_Cys_rich_reg"/>
</dbReference>
<keyword evidence="2" id="KW-0472">Membrane</keyword>
<feature type="domain" description="TNFR-Cys" evidence="3">
    <location>
        <begin position="102"/>
        <end position="140"/>
    </location>
</feature>
<keyword evidence="1" id="KW-1015">Disulfide bond</keyword>
<evidence type="ECO:0000256" key="1">
    <source>
        <dbReference type="PROSITE-ProRule" id="PRU00206"/>
    </source>
</evidence>
<keyword evidence="2" id="KW-0812">Transmembrane</keyword>
<evidence type="ECO:0000259" key="3">
    <source>
        <dbReference type="PROSITE" id="PS50050"/>
    </source>
</evidence>
<proteinExistence type="predicted"/>
<dbReference type="GO" id="GO:0005886">
    <property type="term" value="C:plasma membrane"/>
    <property type="evidence" value="ECO:0007669"/>
    <property type="project" value="TreeGrafter"/>
</dbReference>
<dbReference type="STRING" id="62062.ENSHHUP00000001448"/>
<feature type="disulfide bond" evidence="1">
    <location>
        <begin position="119"/>
        <end position="132"/>
    </location>
</feature>
<dbReference type="PANTHER" id="PTHR14657">
    <property type="entry name" value="IGF-LIKE FAMILY RECEPTOR 1"/>
    <property type="match status" value="1"/>
</dbReference>
<feature type="transmembrane region" description="Helical" evidence="2">
    <location>
        <begin position="198"/>
        <end position="219"/>
    </location>
</feature>
<dbReference type="PROSITE" id="PS50050">
    <property type="entry name" value="TNFR_NGFR_2"/>
    <property type="match status" value="1"/>
</dbReference>
<dbReference type="SUPFAM" id="SSF47986">
    <property type="entry name" value="DEATH domain"/>
    <property type="match status" value="1"/>
</dbReference>
<dbReference type="InterPro" id="IPR011029">
    <property type="entry name" value="DEATH-like_dom_sf"/>
</dbReference>
<protein>
    <submittedName>
        <fullName evidence="4">IGF-like family receptor 1</fullName>
    </submittedName>
</protein>
<keyword evidence="2" id="KW-1133">Transmembrane helix</keyword>
<reference evidence="4" key="2">
    <citation type="submission" date="2025-08" db="UniProtKB">
        <authorList>
            <consortium name="Ensembl"/>
        </authorList>
    </citation>
    <scope>IDENTIFICATION</scope>
</reference>
<reference evidence="4" key="3">
    <citation type="submission" date="2025-09" db="UniProtKB">
        <authorList>
            <consortium name="Ensembl"/>
        </authorList>
    </citation>
    <scope>IDENTIFICATION</scope>
</reference>
<reference evidence="5" key="1">
    <citation type="submission" date="2018-06" db="EMBL/GenBank/DDBJ databases">
        <title>Genome assembly of Danube salmon.</title>
        <authorList>
            <person name="Macqueen D.J."/>
            <person name="Gundappa M.K."/>
        </authorList>
    </citation>
    <scope>NUCLEOTIDE SEQUENCE [LARGE SCALE GENOMIC DNA]</scope>
</reference>
<dbReference type="Ensembl" id="ENSHHUT00000001482.1">
    <property type="protein sequence ID" value="ENSHHUP00000001448.1"/>
    <property type="gene ID" value="ENSHHUG00000000951.1"/>
</dbReference>
<sequence length="375" mass="41889">MTCHSLSVQTESDTWSTHTETEGCCFACSNALTEPSLFHTSSLNEMGHYSHECSDDLDTFWDKSSNTCVPCQLHNPIRPGYEFNPNCGKHDDGGISELPYRPCAAHTFNNGSFVKCQTCVSCPPNHQKLSECNATTDTQCCVARDQTGCWKGALSTTTHQVQRSTTLRVEVSTSNPTTTKHIDLTFHGYSAPDNHQTAWIVLTVILVFSVLAFLLFIYIKKRRRRSRAFCFRDKENTLQRSQSSKTAAAVNEEVAHLQSETRSLEDILSPDVQSAPLQTVLDNLDVLEELVILLDPESLGVKNTSHLASRCSFPATWITYTYSLRDSKSPLRAVLEGVTTKHPEWTVGHLARLLREMDRNDAVAVLTKLSLLKVF</sequence>
<dbReference type="GeneTree" id="ENSGT00390000005702"/>
<organism evidence="4 5">
    <name type="scientific">Hucho hucho</name>
    <name type="common">huchen</name>
    <dbReference type="NCBI Taxonomy" id="62062"/>
    <lineage>
        <taxon>Eukaryota</taxon>
        <taxon>Metazoa</taxon>
        <taxon>Chordata</taxon>
        <taxon>Craniata</taxon>
        <taxon>Vertebrata</taxon>
        <taxon>Euteleostomi</taxon>
        <taxon>Actinopterygii</taxon>
        <taxon>Neopterygii</taxon>
        <taxon>Teleostei</taxon>
        <taxon>Protacanthopterygii</taxon>
        <taxon>Salmoniformes</taxon>
        <taxon>Salmonidae</taxon>
        <taxon>Salmoninae</taxon>
        <taxon>Hucho</taxon>
    </lineage>
</organism>
<dbReference type="AlphaFoldDB" id="A0A4W5JAQ9"/>
<dbReference type="PANTHER" id="PTHR14657:SF2">
    <property type="entry name" value="IGF-LIKE FAMILY RECEPTOR 1"/>
    <property type="match status" value="1"/>
</dbReference>
<dbReference type="PROSITE" id="PS00652">
    <property type="entry name" value="TNFR_NGFR_1"/>
    <property type="match status" value="1"/>
</dbReference>
<name>A0A4W5JAQ9_9TELE</name>
<feature type="disulfide bond" evidence="1">
    <location>
        <begin position="122"/>
        <end position="140"/>
    </location>
</feature>
<accession>A0A4W5JAQ9</accession>
<evidence type="ECO:0000313" key="5">
    <source>
        <dbReference type="Proteomes" id="UP000314982"/>
    </source>
</evidence>
<dbReference type="Proteomes" id="UP000314982">
    <property type="component" value="Unassembled WGS sequence"/>
</dbReference>
<dbReference type="InterPro" id="IPR042355">
    <property type="entry name" value="IGFLR1"/>
</dbReference>
<comment type="caution">
    <text evidence="1">Lacks conserved residue(s) required for the propagation of feature annotation.</text>
</comment>